<dbReference type="EMBL" id="CADCSU010000122">
    <property type="protein sequence ID" value="CAA9201104.1"/>
    <property type="molecule type" value="Genomic_DNA"/>
</dbReference>
<proteinExistence type="predicted"/>
<evidence type="ECO:0008006" key="3">
    <source>
        <dbReference type="Google" id="ProtNLM"/>
    </source>
</evidence>
<evidence type="ECO:0000313" key="1">
    <source>
        <dbReference type="EMBL" id="CAA9201104.1"/>
    </source>
</evidence>
<sequence length="277" mass="31740">MKKLYLNTGGFNAIFNDLKDSFNAEMITNNNNEYNLTIKSKWAKGTITGVCFENKMSHMHFDLVFNEDVSLSVEAFESAPILFAYCENGSVSHSFGANGEKKSIKKNQTGILSNTSVINSVLYFESHKHIQFSLIGMPTTVGADDQNFEMITMLKKRFMNESGNYIYTGSDSLKIIQKWQELKTLPQQGIVRNLLKKLILKEIVEMEIAQHSYNYMNTFDPIVNLATRQINEIKRISHMNISEVINAAGLTSRHYLPRIFKEKYRLSYKPYNQKLAS</sequence>
<organism evidence="1 2">
    <name type="scientific">Flavobacterium bizetiae</name>
    <dbReference type="NCBI Taxonomy" id="2704140"/>
    <lineage>
        <taxon>Bacteria</taxon>
        <taxon>Pseudomonadati</taxon>
        <taxon>Bacteroidota</taxon>
        <taxon>Flavobacteriia</taxon>
        <taxon>Flavobacteriales</taxon>
        <taxon>Flavobacteriaceae</taxon>
        <taxon>Flavobacterium</taxon>
    </lineage>
</organism>
<protein>
    <recommendedName>
        <fullName evidence="3">HTH araC/xylS-type domain-containing protein</fullName>
    </recommendedName>
</protein>
<dbReference type="AlphaFoldDB" id="A0A6J4GPC3"/>
<name>A0A6J4GPC3_9FLAO</name>
<evidence type="ECO:0000313" key="2">
    <source>
        <dbReference type="Proteomes" id="UP000479938"/>
    </source>
</evidence>
<gene>
    <name evidence="1" type="ORF">FLA105534_03407</name>
</gene>
<reference evidence="1 2" key="1">
    <citation type="submission" date="2020-02" db="EMBL/GenBank/DDBJ databases">
        <authorList>
            <person name="Criscuolo A."/>
        </authorList>
    </citation>
    <scope>NUCLEOTIDE SEQUENCE [LARGE SCALE GENOMIC DNA]</scope>
    <source>
        <strain evidence="1">CIP105534</strain>
    </source>
</reference>
<dbReference type="Proteomes" id="UP000479938">
    <property type="component" value="Unassembled WGS sequence"/>
</dbReference>
<accession>A0A6J4GPC3</accession>
<keyword evidence="2" id="KW-1185">Reference proteome</keyword>
<dbReference type="RefSeq" id="WP_173971905.1">
    <property type="nucleotide sequence ID" value="NZ_CADCSU010000122.1"/>
</dbReference>